<evidence type="ECO:0000313" key="8">
    <source>
        <dbReference type="EMBL" id="TLU73806.1"/>
    </source>
</evidence>
<proteinExistence type="predicted"/>
<name>A0A5R9JEH2_9PROT</name>
<feature type="transmembrane region" description="Helical" evidence="6">
    <location>
        <begin position="273"/>
        <end position="299"/>
    </location>
</feature>
<evidence type="ECO:0000313" key="9">
    <source>
        <dbReference type="Proteomes" id="UP000305654"/>
    </source>
</evidence>
<organism evidence="8 9">
    <name type="scientific">Lichenicoccus roseus</name>
    <dbReference type="NCBI Taxonomy" id="2683649"/>
    <lineage>
        <taxon>Bacteria</taxon>
        <taxon>Pseudomonadati</taxon>
        <taxon>Pseudomonadota</taxon>
        <taxon>Alphaproteobacteria</taxon>
        <taxon>Acetobacterales</taxon>
        <taxon>Acetobacteraceae</taxon>
        <taxon>Lichenicoccus</taxon>
    </lineage>
</organism>
<evidence type="ECO:0000256" key="4">
    <source>
        <dbReference type="ARBA" id="ARBA00022989"/>
    </source>
</evidence>
<dbReference type="InterPro" id="IPR003838">
    <property type="entry name" value="ABC3_permease_C"/>
</dbReference>
<sequence>MSRHIPGRRPGWSPPSWRLPLSIALRDMRGTLSGMRIVLACLALGVAAIGTVGGLRAAIQGGVASQRRAILGGDLSVESPDPLPADLAPFLRAQGLRIAEKTRLRSMLYGPHGQRMLVEVSAVDAAYPLVGAVTVDPARTLSSALAQGVLVEPLIEDRLGVHPGDTLRIGTLALPLAGALAHVPDGASSTSLAPEVMLSQARLEQSGLLAPGALVTYRLRIALPDDRMQGRARRVQDLARTISQRYPEQPLRLRDVQDAAPALTQVVAQVSQFMTLIGLASLLLGGLGVASGVSAWLQARTETLAVLRCLGASSGTIARIVSLQLGLLCGAGVLAGVLAGIVVPAVAIHELAGLLPVSPDAGFHPAPLLLAAAFGLLVATLFTLPPLLRAVRVSPVALFRDDPWERRIGGWRLPAVLAALVAVLVLLATLTSPSPWLALGFCGAAACILLLFRGAGLLLRLGAGAVSRTGLARTGLGSAWLALGLRALHRPGSPASAMLLALGAGLSTLAGIALIEGNIRAAVLGQLPVDAPSFYFIDIQPDEAARFDAVLHALPQAGQVRQLPSLRARVVAVNGVPVGQVRASPQTRWALRGDHGLSLSAAPPPGTHIAQGAWWPAGYAGPPLLSFDADLARGWGVRVGSTITLNVLGRNVDLRVASLRDIAWRSLQLNFAFIASPGLLSGAPHTLVATVGSSGRPADDAAILQAVTDALPNVTGIRVADVLGEIGSLVHRMALALQAMGVLALLSGALVLAATLASGQAARRREAAILRSLGATGRQLRAAWLVEFGVMGAVAGVAASGVGAALSWLVLHFVLQAPWRLLPGTLAATIAGAILLMLLAGLLATRQALRASPAELLRQG</sequence>
<evidence type="ECO:0000259" key="7">
    <source>
        <dbReference type="Pfam" id="PF02687"/>
    </source>
</evidence>
<feature type="transmembrane region" description="Helical" evidence="6">
    <location>
        <begin position="782"/>
        <end position="815"/>
    </location>
</feature>
<accession>A0A5R9JEH2</accession>
<feature type="transmembrane region" description="Helical" evidence="6">
    <location>
        <begin position="320"/>
        <end position="348"/>
    </location>
</feature>
<protein>
    <submittedName>
        <fullName evidence="8">FtsX-like permease family protein</fullName>
    </submittedName>
</protein>
<feature type="transmembrane region" description="Helical" evidence="6">
    <location>
        <begin position="669"/>
        <end position="687"/>
    </location>
</feature>
<feature type="transmembrane region" description="Helical" evidence="6">
    <location>
        <begin position="821"/>
        <end position="844"/>
    </location>
</feature>
<dbReference type="Pfam" id="PF02687">
    <property type="entry name" value="FtsX"/>
    <property type="match status" value="2"/>
</dbReference>
<feature type="transmembrane region" description="Helical" evidence="6">
    <location>
        <begin position="368"/>
        <end position="388"/>
    </location>
</feature>
<evidence type="ECO:0000256" key="5">
    <source>
        <dbReference type="ARBA" id="ARBA00023136"/>
    </source>
</evidence>
<dbReference type="EMBL" id="VCDI01000001">
    <property type="protein sequence ID" value="TLU73806.1"/>
    <property type="molecule type" value="Genomic_DNA"/>
</dbReference>
<dbReference type="InterPro" id="IPR038766">
    <property type="entry name" value="Membrane_comp_ABC_pdt"/>
</dbReference>
<feature type="transmembrane region" description="Helical" evidence="6">
    <location>
        <begin position="735"/>
        <end position="761"/>
    </location>
</feature>
<dbReference type="GO" id="GO:0005886">
    <property type="term" value="C:plasma membrane"/>
    <property type="evidence" value="ECO:0007669"/>
    <property type="project" value="UniProtKB-SubCell"/>
</dbReference>
<comment type="subcellular location">
    <subcellularLocation>
        <location evidence="1">Cell membrane</location>
        <topology evidence="1">Multi-pass membrane protein</topology>
    </subcellularLocation>
</comment>
<feature type="domain" description="ABC3 transporter permease C-terminal" evidence="7">
    <location>
        <begin position="740"/>
        <end position="853"/>
    </location>
</feature>
<dbReference type="OrthoDB" id="9775544at2"/>
<keyword evidence="9" id="KW-1185">Reference proteome</keyword>
<reference evidence="8 9" key="1">
    <citation type="submission" date="2019-05" db="EMBL/GenBank/DDBJ databases">
        <authorList>
            <person name="Pankratov T."/>
            <person name="Grouzdev D."/>
        </authorList>
    </citation>
    <scope>NUCLEOTIDE SEQUENCE [LARGE SCALE GENOMIC DNA]</scope>
    <source>
        <strain evidence="8 9">KEBCLARHB70R</strain>
    </source>
</reference>
<evidence type="ECO:0000256" key="3">
    <source>
        <dbReference type="ARBA" id="ARBA00022692"/>
    </source>
</evidence>
<feature type="domain" description="ABC3 transporter permease C-terminal" evidence="7">
    <location>
        <begin position="276"/>
        <end position="395"/>
    </location>
</feature>
<keyword evidence="5 6" id="KW-0472">Membrane</keyword>
<keyword evidence="4 6" id="KW-1133">Transmembrane helix</keyword>
<keyword evidence="2" id="KW-1003">Cell membrane</keyword>
<evidence type="ECO:0000256" key="1">
    <source>
        <dbReference type="ARBA" id="ARBA00004651"/>
    </source>
</evidence>
<comment type="caution">
    <text evidence="8">The sequence shown here is derived from an EMBL/GenBank/DDBJ whole genome shotgun (WGS) entry which is preliminary data.</text>
</comment>
<dbReference type="AlphaFoldDB" id="A0A5R9JEH2"/>
<evidence type="ECO:0000256" key="6">
    <source>
        <dbReference type="SAM" id="Phobius"/>
    </source>
</evidence>
<feature type="transmembrane region" description="Helical" evidence="6">
    <location>
        <begin position="471"/>
        <end position="489"/>
    </location>
</feature>
<feature type="transmembrane region" description="Helical" evidence="6">
    <location>
        <begin position="495"/>
        <end position="515"/>
    </location>
</feature>
<gene>
    <name evidence="8" type="ORF">FE263_00785</name>
</gene>
<feature type="transmembrane region" description="Helical" evidence="6">
    <location>
        <begin position="409"/>
        <end position="430"/>
    </location>
</feature>
<dbReference type="PANTHER" id="PTHR30287:SF1">
    <property type="entry name" value="INNER MEMBRANE PROTEIN"/>
    <property type="match status" value="1"/>
</dbReference>
<dbReference type="Proteomes" id="UP000305654">
    <property type="component" value="Unassembled WGS sequence"/>
</dbReference>
<evidence type="ECO:0000256" key="2">
    <source>
        <dbReference type="ARBA" id="ARBA00022475"/>
    </source>
</evidence>
<dbReference type="PANTHER" id="PTHR30287">
    <property type="entry name" value="MEMBRANE COMPONENT OF PREDICTED ABC SUPERFAMILY METABOLITE UPTAKE TRANSPORTER"/>
    <property type="match status" value="1"/>
</dbReference>
<feature type="transmembrane region" description="Helical" evidence="6">
    <location>
        <begin position="436"/>
        <end position="459"/>
    </location>
</feature>
<dbReference type="RefSeq" id="WP_138324059.1">
    <property type="nucleotide sequence ID" value="NZ_VCDI01000001.1"/>
</dbReference>
<keyword evidence="3 6" id="KW-0812">Transmembrane</keyword>